<name>A0AAE1GJN4_PETCI</name>
<organism evidence="1 2">
    <name type="scientific">Petrolisthes cinctipes</name>
    <name type="common">Flat porcelain crab</name>
    <dbReference type="NCBI Taxonomy" id="88211"/>
    <lineage>
        <taxon>Eukaryota</taxon>
        <taxon>Metazoa</taxon>
        <taxon>Ecdysozoa</taxon>
        <taxon>Arthropoda</taxon>
        <taxon>Crustacea</taxon>
        <taxon>Multicrustacea</taxon>
        <taxon>Malacostraca</taxon>
        <taxon>Eumalacostraca</taxon>
        <taxon>Eucarida</taxon>
        <taxon>Decapoda</taxon>
        <taxon>Pleocyemata</taxon>
        <taxon>Anomura</taxon>
        <taxon>Galatheoidea</taxon>
        <taxon>Porcellanidae</taxon>
        <taxon>Petrolisthes</taxon>
    </lineage>
</organism>
<gene>
    <name evidence="1" type="ORF">Pcinc_003074</name>
</gene>
<dbReference type="Proteomes" id="UP001286313">
    <property type="component" value="Unassembled WGS sequence"/>
</dbReference>
<evidence type="ECO:0000313" key="2">
    <source>
        <dbReference type="Proteomes" id="UP001286313"/>
    </source>
</evidence>
<keyword evidence="2" id="KW-1185">Reference proteome</keyword>
<protein>
    <submittedName>
        <fullName evidence="1">Uncharacterized protein</fullName>
    </submittedName>
</protein>
<proteinExistence type="predicted"/>
<evidence type="ECO:0000313" key="1">
    <source>
        <dbReference type="EMBL" id="KAK3893081.1"/>
    </source>
</evidence>
<comment type="caution">
    <text evidence="1">The sequence shown here is derived from an EMBL/GenBank/DDBJ whole genome shotgun (WGS) entry which is preliminary data.</text>
</comment>
<dbReference type="AlphaFoldDB" id="A0AAE1GJN4"/>
<reference evidence="1" key="1">
    <citation type="submission" date="2023-10" db="EMBL/GenBank/DDBJ databases">
        <title>Genome assemblies of two species of porcelain crab, Petrolisthes cinctipes and Petrolisthes manimaculis (Anomura: Porcellanidae).</title>
        <authorList>
            <person name="Angst P."/>
        </authorList>
    </citation>
    <scope>NUCLEOTIDE SEQUENCE</scope>
    <source>
        <strain evidence="1">PB745_01</strain>
        <tissue evidence="1">Gill</tissue>
    </source>
</reference>
<accession>A0AAE1GJN4</accession>
<dbReference type="EMBL" id="JAWQEG010000230">
    <property type="protein sequence ID" value="KAK3893081.1"/>
    <property type="molecule type" value="Genomic_DNA"/>
</dbReference>
<sequence>MTLIIAVPNGVTVTSSWGHSVEDFLFSHDLFVLNSGNRDDVLNCFYTTLQTVGQASILNTGRPASAKQVPWWNKECAKELHVKRANWKRYQRKRGSPMEDHAYILYKHASAVFR</sequence>